<organism evidence="3 4">
    <name type="scientific">Hirundo rustica rustica</name>
    <dbReference type="NCBI Taxonomy" id="333673"/>
    <lineage>
        <taxon>Eukaryota</taxon>
        <taxon>Metazoa</taxon>
        <taxon>Chordata</taxon>
        <taxon>Craniata</taxon>
        <taxon>Vertebrata</taxon>
        <taxon>Euteleostomi</taxon>
        <taxon>Archelosauria</taxon>
        <taxon>Archosauria</taxon>
        <taxon>Dinosauria</taxon>
        <taxon>Saurischia</taxon>
        <taxon>Theropoda</taxon>
        <taxon>Coelurosauria</taxon>
        <taxon>Aves</taxon>
        <taxon>Neognathae</taxon>
        <taxon>Neoaves</taxon>
        <taxon>Telluraves</taxon>
        <taxon>Australaves</taxon>
        <taxon>Passeriformes</taxon>
        <taxon>Sylvioidea</taxon>
        <taxon>Hirundinidae</taxon>
        <taxon>Hirundo</taxon>
    </lineage>
</organism>
<evidence type="ECO:0008006" key="5">
    <source>
        <dbReference type="Google" id="ProtNLM"/>
    </source>
</evidence>
<dbReference type="PANTHER" id="PTHR32428">
    <property type="entry name" value="TARGET OF RAPAMYCIN COMPLEX 2 SUBUNIT BIT61-RELATED"/>
    <property type="match status" value="1"/>
</dbReference>
<name>A0A3M0JUG4_HIRRU</name>
<evidence type="ECO:0000256" key="2">
    <source>
        <dbReference type="SAM" id="MobiDB-lite"/>
    </source>
</evidence>
<gene>
    <name evidence="3" type="ORF">DUI87_19964</name>
</gene>
<dbReference type="AlphaFoldDB" id="A0A3M0JUG4"/>
<dbReference type="PANTHER" id="PTHR32428:SF4">
    <property type="entry name" value="PROLINE-RICH PROTEIN 5"/>
    <property type="match status" value="1"/>
</dbReference>
<accession>A0A3M0JUG4</accession>
<evidence type="ECO:0000313" key="3">
    <source>
        <dbReference type="EMBL" id="RMC02774.1"/>
    </source>
</evidence>
<dbReference type="EMBL" id="QRBI01000131">
    <property type="protein sequence ID" value="RMC02774.1"/>
    <property type="molecule type" value="Genomic_DNA"/>
</dbReference>
<dbReference type="OrthoDB" id="2290221at2759"/>
<reference evidence="3 4" key="1">
    <citation type="submission" date="2018-07" db="EMBL/GenBank/DDBJ databases">
        <title>A high quality draft genome assembly of the barn swallow (H. rustica rustica).</title>
        <authorList>
            <person name="Formenti G."/>
            <person name="Chiara M."/>
            <person name="Poveda L."/>
            <person name="Francoijs K.-J."/>
            <person name="Bonisoli-Alquati A."/>
            <person name="Canova L."/>
            <person name="Gianfranceschi L."/>
            <person name="Horner D.S."/>
            <person name="Saino N."/>
        </authorList>
    </citation>
    <scope>NUCLEOTIDE SEQUENCE [LARGE SCALE GENOMIC DNA]</scope>
    <source>
        <strain evidence="3">Chelidonia</strain>
        <tissue evidence="3">Blood</tissue>
    </source>
</reference>
<protein>
    <recommendedName>
        <fullName evidence="5">PRR5 protein</fullName>
    </recommendedName>
</protein>
<dbReference type="Pfam" id="PF08539">
    <property type="entry name" value="HbrB"/>
    <property type="match status" value="1"/>
</dbReference>
<evidence type="ECO:0000256" key="1">
    <source>
        <dbReference type="ARBA" id="ARBA00010453"/>
    </source>
</evidence>
<dbReference type="Proteomes" id="UP000269221">
    <property type="component" value="Unassembled WGS sequence"/>
</dbReference>
<feature type="region of interest" description="Disordered" evidence="2">
    <location>
        <begin position="1"/>
        <end position="23"/>
    </location>
</feature>
<proteinExistence type="inferred from homology"/>
<sequence length="438" mass="48241">MSSPSLSDLGKREQAALDERGTQQRRACSNATWNSIHNGVIAVFQRKGLPDHELYNLNEGVRQLLKTELGSFFTEYLQNQLLTKGMVILRDKIRFYEGQKLLDTLAETWDFFFSDVLPMLQAIFYPVQVKKLLYYRRILKNCELHGSGSKMAVAQGFSDGTRLQLMAQMLPPSAPSHGFGMSKVAGHGCGLSENGIHQEEGGSCGGTRQGVHESKGVTEDYLKLESLIQKVVSPYLGTYGLYSSDGPFTHSACILEKRFFRRSKSGDILAKNPVVRSKSYNNPLLTPVAEYETESMAANGTGIRRHSVSEMTSCLELQGYSNLTTIMDNGSKSSMTTMKNSLPGDQERPSAGSVQCSSKLSAAEQQKGLFHSIGDPHRSFELDRDTSLLPVPSSSPENIVDQILESIDSDSEGIFIDFGRGCSNSSAYNVDVNRQSIV</sequence>
<dbReference type="GO" id="GO:0031932">
    <property type="term" value="C:TORC2 complex"/>
    <property type="evidence" value="ECO:0007669"/>
    <property type="project" value="TreeGrafter"/>
</dbReference>
<comment type="caution">
    <text evidence="3">The sequence shown here is derived from an EMBL/GenBank/DDBJ whole genome shotgun (WGS) entry which is preliminary data.</text>
</comment>
<dbReference type="InterPro" id="IPR013745">
    <property type="entry name" value="Bit61/PRR5"/>
</dbReference>
<feature type="compositionally biased region" description="Basic and acidic residues" evidence="2">
    <location>
        <begin position="9"/>
        <end position="22"/>
    </location>
</feature>
<feature type="region of interest" description="Disordered" evidence="2">
    <location>
        <begin position="331"/>
        <end position="355"/>
    </location>
</feature>
<dbReference type="STRING" id="333673.A0A3M0JUG4"/>
<keyword evidence="4" id="KW-1185">Reference proteome</keyword>
<feature type="compositionally biased region" description="Polar residues" evidence="2">
    <location>
        <begin position="331"/>
        <end position="340"/>
    </location>
</feature>
<dbReference type="GO" id="GO:0038203">
    <property type="term" value="P:TORC2 signaling"/>
    <property type="evidence" value="ECO:0007669"/>
    <property type="project" value="TreeGrafter"/>
</dbReference>
<comment type="similarity">
    <text evidence="1">Belongs to the PROTOR family.</text>
</comment>
<evidence type="ECO:0000313" key="4">
    <source>
        <dbReference type="Proteomes" id="UP000269221"/>
    </source>
</evidence>